<organism evidence="2 3">
    <name type="scientific">Polaribacter aestuariivivens</name>
    <dbReference type="NCBI Taxonomy" id="2304626"/>
    <lineage>
        <taxon>Bacteria</taxon>
        <taxon>Pseudomonadati</taxon>
        <taxon>Bacteroidota</taxon>
        <taxon>Flavobacteriia</taxon>
        <taxon>Flavobacteriales</taxon>
        <taxon>Flavobacteriaceae</taxon>
    </lineage>
</organism>
<dbReference type="Proteomes" id="UP000307140">
    <property type="component" value="Unassembled WGS sequence"/>
</dbReference>
<dbReference type="EMBL" id="VANR01000006">
    <property type="protein sequence ID" value="TMM29093.1"/>
    <property type="molecule type" value="Genomic_DNA"/>
</dbReference>
<dbReference type="InterPro" id="IPR041673">
    <property type="entry name" value="TetR_C_23"/>
</dbReference>
<comment type="caution">
    <text evidence="2">The sequence shown here is derived from an EMBL/GenBank/DDBJ whole genome shotgun (WGS) entry which is preliminary data.</text>
</comment>
<protein>
    <submittedName>
        <fullName evidence="2">TetR/AcrR family transcriptional regulator</fullName>
    </submittedName>
</protein>
<reference evidence="2 3" key="1">
    <citation type="submission" date="2019-05" db="EMBL/GenBank/DDBJ databases">
        <title>Polaribacter aestuariivivens sp. nov., isolated from a tidal flat.</title>
        <authorList>
            <person name="Yoon J.-H."/>
        </authorList>
    </citation>
    <scope>NUCLEOTIDE SEQUENCE [LARGE SCALE GENOMIC DNA]</scope>
    <source>
        <strain evidence="2 3">DBTF-3</strain>
    </source>
</reference>
<dbReference type="InterPro" id="IPR036271">
    <property type="entry name" value="Tet_transcr_reg_TetR-rel_C_sf"/>
</dbReference>
<evidence type="ECO:0000259" key="1">
    <source>
        <dbReference type="Pfam" id="PF17931"/>
    </source>
</evidence>
<dbReference type="AlphaFoldDB" id="A0A5S3N1M5"/>
<feature type="domain" description="Tetracyclin repressor-like C-terminal" evidence="1">
    <location>
        <begin position="84"/>
        <end position="210"/>
    </location>
</feature>
<proteinExistence type="predicted"/>
<dbReference type="RefSeq" id="WP_138536839.1">
    <property type="nucleotide sequence ID" value="NZ_VANR01000006.1"/>
</dbReference>
<dbReference type="Gene3D" id="1.10.357.10">
    <property type="entry name" value="Tetracycline Repressor, domain 2"/>
    <property type="match status" value="1"/>
</dbReference>
<dbReference type="OrthoDB" id="977687at2"/>
<accession>A0A5S3N1M5</accession>
<dbReference type="SUPFAM" id="SSF48498">
    <property type="entry name" value="Tetracyclin repressor-like, C-terminal domain"/>
    <property type="match status" value="1"/>
</dbReference>
<evidence type="ECO:0000313" key="3">
    <source>
        <dbReference type="Proteomes" id="UP000307140"/>
    </source>
</evidence>
<gene>
    <name evidence="2" type="ORF">FDT66_11945</name>
</gene>
<evidence type="ECO:0000313" key="2">
    <source>
        <dbReference type="EMBL" id="TMM29093.1"/>
    </source>
</evidence>
<sequence>MARKKNISKDQLINWYMEFVLENNHQPKSVFSFAKDNNFEESDFYKFYGSFEAIEEAIFSEFFNHTITVLQKSEEFENYDARNKLLIFYFTFFEILTANRSYVVYALENNKKDIKKLKSLKNLRKQYIQFVEDLNIERIELKQETLEKIQNTSIKESSWMHLLITLKFWLDDTSPSFEKTDIFIEKSINARFDLMDIKPLKSIIDFGKFILKEKVNFN</sequence>
<name>A0A5S3N1M5_9FLAO</name>
<dbReference type="Pfam" id="PF17931">
    <property type="entry name" value="TetR_C_23"/>
    <property type="match status" value="1"/>
</dbReference>
<keyword evidence="3" id="KW-1185">Reference proteome</keyword>